<evidence type="ECO:0000313" key="2">
    <source>
        <dbReference type="Proteomes" id="UP000003678"/>
    </source>
</evidence>
<organism evidence="1 2">
    <name type="scientific">Brucella ceti str. Cudo</name>
    <dbReference type="NCBI Taxonomy" id="595497"/>
    <lineage>
        <taxon>Bacteria</taxon>
        <taxon>Pseudomonadati</taxon>
        <taxon>Pseudomonadota</taxon>
        <taxon>Alphaproteobacteria</taxon>
        <taxon>Hyphomicrobiales</taxon>
        <taxon>Brucellaceae</taxon>
        <taxon>Brucella/Ochrobactrum group</taxon>
        <taxon>Brucella</taxon>
    </lineage>
</organism>
<comment type="caution">
    <text evidence="1">The sequence shown here is derived from an EMBL/GenBank/DDBJ whole genome shotgun (WGS) entry which is preliminary data.</text>
</comment>
<reference evidence="1 2" key="1">
    <citation type="submission" date="2009-03" db="EMBL/GenBank/DDBJ databases">
        <authorList>
            <person name="Setubal J.C."/>
            <person name="Boyle S."/>
            <person name="Crasta O.R."/>
            <person name="Gillespie J.J."/>
            <person name="Kenyon R.W."/>
            <person name="Lu J."/>
            <person name="Mane S."/>
            <person name="Nagrani S."/>
            <person name="Shallom J.M."/>
            <person name="Shallom S."/>
            <person name="Shukla M."/>
            <person name="Snyder E.E."/>
            <person name="Sobral B.W."/>
            <person name="Wattam A.R."/>
            <person name="Will R."/>
            <person name="Williams K."/>
            <person name="Yoo H."/>
            <person name="Bruce D.H."/>
            <person name="Detter C."/>
            <person name="Munk C."/>
            <person name="Brettin T.S."/>
            <person name="Ficht T."/>
        </authorList>
    </citation>
    <scope>NUCLEOTIDE SEQUENCE [LARGE SCALE GENOMIC DNA]</scope>
    <source>
        <strain evidence="1 2">Cudo</strain>
    </source>
</reference>
<dbReference type="EMBL" id="ACJD01000006">
    <property type="protein sequence ID" value="EEH13431.1"/>
    <property type="molecule type" value="Genomic_DNA"/>
</dbReference>
<gene>
    <name evidence="1" type="ORF">BCETI_6000371</name>
</gene>
<proteinExistence type="predicted"/>
<accession>C0G917</accession>
<dbReference type="AlphaFoldDB" id="C0G917"/>
<dbReference type="Proteomes" id="UP000003678">
    <property type="component" value="Unassembled WGS sequence"/>
</dbReference>
<protein>
    <submittedName>
        <fullName evidence="1">Uncharacterized protein</fullName>
    </submittedName>
</protein>
<evidence type="ECO:0000313" key="1">
    <source>
        <dbReference type="EMBL" id="EEH13431.1"/>
    </source>
</evidence>
<sequence>MVACAVGSCGKTCKRSSSCAAGLFIGMRWRPLTVGGFGGLEQAARETAHATITNVRIV</sequence>
<name>C0G917_9HYPH</name>